<name>A0ABP2EW37_AJEDR</name>
<organism evidence="2 3">
    <name type="scientific">Ajellomyces dermatitidis (strain ER-3 / ATCC MYA-2586)</name>
    <name type="common">Blastomyces dermatitidis</name>
    <dbReference type="NCBI Taxonomy" id="559297"/>
    <lineage>
        <taxon>Eukaryota</taxon>
        <taxon>Fungi</taxon>
        <taxon>Dikarya</taxon>
        <taxon>Ascomycota</taxon>
        <taxon>Pezizomycotina</taxon>
        <taxon>Eurotiomycetes</taxon>
        <taxon>Eurotiomycetidae</taxon>
        <taxon>Onygenales</taxon>
        <taxon>Ajellomycetaceae</taxon>
        <taxon>Blastomyces</taxon>
    </lineage>
</organism>
<evidence type="ECO:0000256" key="1">
    <source>
        <dbReference type="SAM" id="MobiDB-lite"/>
    </source>
</evidence>
<evidence type="ECO:0000313" key="3">
    <source>
        <dbReference type="Proteomes" id="UP000002039"/>
    </source>
</evidence>
<proteinExistence type="predicted"/>
<accession>A0ABP2EW37</accession>
<feature type="compositionally biased region" description="Polar residues" evidence="1">
    <location>
        <begin position="173"/>
        <end position="182"/>
    </location>
</feature>
<keyword evidence="3" id="KW-1185">Reference proteome</keyword>
<dbReference type="RefSeq" id="XP_045275415.1">
    <property type="nucleotide sequence ID" value="XM_045418964.1"/>
</dbReference>
<gene>
    <name evidence="2" type="ORF">BDCG_03365</name>
</gene>
<dbReference type="GeneID" id="69025670"/>
<protein>
    <submittedName>
        <fullName evidence="2">Uncharacterized protein</fullName>
    </submittedName>
</protein>
<dbReference type="EMBL" id="EQ999975">
    <property type="protein sequence ID" value="EEQ88245.2"/>
    <property type="molecule type" value="Genomic_DNA"/>
</dbReference>
<feature type="region of interest" description="Disordered" evidence="1">
    <location>
        <begin position="93"/>
        <end position="119"/>
    </location>
</feature>
<feature type="compositionally biased region" description="Low complexity" evidence="1">
    <location>
        <begin position="94"/>
        <end position="104"/>
    </location>
</feature>
<reference evidence="3" key="1">
    <citation type="journal article" date="2015" name="PLoS Genet.">
        <title>The dynamic genome and transcriptome of the human fungal pathogen Blastomyces and close relative Emmonsia.</title>
        <authorList>
            <person name="Munoz J.F."/>
            <person name="Gauthier G.M."/>
            <person name="Desjardins C.A."/>
            <person name="Gallo J.E."/>
            <person name="Holder J."/>
            <person name="Sullivan T.D."/>
            <person name="Marty A.J."/>
            <person name="Carmen J.C."/>
            <person name="Chen Z."/>
            <person name="Ding L."/>
            <person name="Gujja S."/>
            <person name="Magrini V."/>
            <person name="Misas E."/>
            <person name="Mitreva M."/>
            <person name="Priest M."/>
            <person name="Saif S."/>
            <person name="Whiston E.A."/>
            <person name="Young S."/>
            <person name="Zeng Q."/>
            <person name="Goldman W.E."/>
            <person name="Mardis E.R."/>
            <person name="Taylor J.W."/>
            <person name="McEwen J.G."/>
            <person name="Clay O.K."/>
            <person name="Klein B.S."/>
            <person name="Cuomo C.A."/>
        </authorList>
    </citation>
    <scope>NUCLEOTIDE SEQUENCE [LARGE SCALE GENOMIC DNA]</scope>
    <source>
        <strain evidence="3">ER-3 / ATCC MYA-2586</strain>
    </source>
</reference>
<evidence type="ECO:0000313" key="2">
    <source>
        <dbReference type="EMBL" id="EEQ88245.2"/>
    </source>
</evidence>
<dbReference type="Proteomes" id="UP000002039">
    <property type="component" value="Unassembled WGS sequence"/>
</dbReference>
<feature type="region of interest" description="Disordered" evidence="1">
    <location>
        <begin position="153"/>
        <end position="185"/>
    </location>
</feature>
<feature type="compositionally biased region" description="Acidic residues" evidence="1">
    <location>
        <begin position="157"/>
        <end position="172"/>
    </location>
</feature>
<sequence length="413" mass="46201">MLSDMATLRADRHASIETMTALSSPATVIQCTSEIAFQSTDWIISCATHETKQKVYGGPHILDTVDVKALLPVNLDGKLPVHAEPLTYKASTCSESPIASSPPSEIDDIDTSLSSSCSSQAPVTNLKSILKKPTEPQSPQGLELMEFNLEDSMGYDADSDMDEDEYEDDASGDSETGTYDSNWSDEYDECEYSDQEGSFVCFVNSVHFSAQDDICIIPSRDEIGDDRAESEMTFHEQALRMQSSKRVSFEPYSVNKKDYDPDEHSHDVIDLDKQLFMAYVNGIRNMNAEDYQPVVLSRTLNATPCDIAVLPVTEHQVNAYLDRVVESLLGFFPYLFEKDEYNRLLDIAEVVTSFDDHNNVLYEPDSGLFQQAITRQLARKLTDTAVIIDNNILDWVAGELIEPLGRRASFRWG</sequence>